<keyword evidence="3" id="KW-1185">Reference proteome</keyword>
<organism evidence="2 3">
    <name type="scientific">Aquabacterium soli</name>
    <dbReference type="NCBI Taxonomy" id="2493092"/>
    <lineage>
        <taxon>Bacteria</taxon>
        <taxon>Pseudomonadati</taxon>
        <taxon>Pseudomonadota</taxon>
        <taxon>Betaproteobacteria</taxon>
        <taxon>Burkholderiales</taxon>
        <taxon>Aquabacterium</taxon>
    </lineage>
</organism>
<dbReference type="AlphaFoldDB" id="A0A3R8T799"/>
<evidence type="ECO:0000313" key="3">
    <source>
        <dbReference type="Proteomes" id="UP000269265"/>
    </source>
</evidence>
<dbReference type="Pfam" id="PF00816">
    <property type="entry name" value="Histone_HNS"/>
    <property type="match status" value="1"/>
</dbReference>
<gene>
    <name evidence="2" type="ORF">EIP75_02310</name>
</gene>
<comment type="caution">
    <text evidence="2">The sequence shown here is derived from an EMBL/GenBank/DDBJ whole genome shotgun (WGS) entry which is preliminary data.</text>
</comment>
<accession>A0A3R8T799</accession>
<dbReference type="EMBL" id="RSED01000002">
    <property type="protein sequence ID" value="RRS05720.1"/>
    <property type="molecule type" value="Genomic_DNA"/>
</dbReference>
<evidence type="ECO:0000313" key="2">
    <source>
        <dbReference type="EMBL" id="RRS05720.1"/>
    </source>
</evidence>
<name>A0A3R8T799_9BURK</name>
<dbReference type="InterPro" id="IPR027444">
    <property type="entry name" value="H-NS_C_dom"/>
</dbReference>
<dbReference type="Gene3D" id="4.10.430.10">
    <property type="entry name" value="Histone-like protein H-NS, C-terminal domain"/>
    <property type="match status" value="1"/>
</dbReference>
<dbReference type="SUPFAM" id="SSF81273">
    <property type="entry name" value="H-NS histone-like proteins"/>
    <property type="match status" value="1"/>
</dbReference>
<evidence type="ECO:0000259" key="1">
    <source>
        <dbReference type="SMART" id="SM00528"/>
    </source>
</evidence>
<reference evidence="2 3" key="1">
    <citation type="submission" date="2018-12" db="EMBL/GenBank/DDBJ databases">
        <title>The whole draft genome of Aquabacterium sp. SJQ9.</title>
        <authorList>
            <person name="Sun L."/>
            <person name="Gao X."/>
            <person name="Chen W."/>
            <person name="Huang K."/>
        </authorList>
    </citation>
    <scope>NUCLEOTIDE SEQUENCE [LARGE SCALE GENOMIC DNA]</scope>
    <source>
        <strain evidence="2 3">SJQ9</strain>
    </source>
</reference>
<dbReference type="GO" id="GO:0003677">
    <property type="term" value="F:DNA binding"/>
    <property type="evidence" value="ECO:0007669"/>
    <property type="project" value="InterPro"/>
</dbReference>
<dbReference type="InterPro" id="IPR037150">
    <property type="entry name" value="H-NS_C_dom_sf"/>
</dbReference>
<protein>
    <submittedName>
        <fullName evidence="2">H-NS histone family protein</fullName>
    </submittedName>
</protein>
<dbReference type="OrthoDB" id="5297879at2"/>
<feature type="domain" description="DNA-binding protein H-NS-like C-terminal" evidence="1">
    <location>
        <begin position="55"/>
        <end position="100"/>
    </location>
</feature>
<proteinExistence type="predicted"/>
<dbReference type="Proteomes" id="UP000269265">
    <property type="component" value="Unassembled WGS sequence"/>
</dbReference>
<dbReference type="SMART" id="SM00528">
    <property type="entry name" value="HNS"/>
    <property type="match status" value="1"/>
</dbReference>
<sequence>MLGNFHRNFYRNCTPNVKTPEQEAVLRSIRKLIDFWRISPEELEFEASGMPSVLPEVVMPAGPKYRHPVSGDTWDGQGSQPEWLKEALTRGGYTVDELRCASPESFRLEH</sequence>